<evidence type="ECO:0000313" key="2">
    <source>
        <dbReference type="EMBL" id="RGV04200.1"/>
    </source>
</evidence>
<accession>A0A412VF49</accession>
<protein>
    <recommendedName>
        <fullName evidence="1">ABC-three component systems C-terminal domain-containing protein</fullName>
    </recommendedName>
</protein>
<organism evidence="2 3">
    <name type="scientific">Bacteroides xylanisolvens</name>
    <dbReference type="NCBI Taxonomy" id="371601"/>
    <lineage>
        <taxon>Bacteria</taxon>
        <taxon>Pseudomonadati</taxon>
        <taxon>Bacteroidota</taxon>
        <taxon>Bacteroidia</taxon>
        <taxon>Bacteroidales</taxon>
        <taxon>Bacteroidaceae</taxon>
        <taxon>Bacteroides</taxon>
    </lineage>
</organism>
<proteinExistence type="predicted"/>
<feature type="domain" description="ABC-three component systems C-terminal" evidence="1">
    <location>
        <begin position="269"/>
        <end position="394"/>
    </location>
</feature>
<reference evidence="2 3" key="1">
    <citation type="submission" date="2018-08" db="EMBL/GenBank/DDBJ databases">
        <title>A genome reference for cultivated species of the human gut microbiota.</title>
        <authorList>
            <person name="Zou Y."/>
            <person name="Xue W."/>
            <person name="Luo G."/>
        </authorList>
    </citation>
    <scope>NUCLEOTIDE SEQUENCE [LARGE SCALE GENOMIC DNA]</scope>
    <source>
        <strain evidence="2 3">AF14-7</strain>
    </source>
</reference>
<dbReference type="Proteomes" id="UP000283369">
    <property type="component" value="Unassembled WGS sequence"/>
</dbReference>
<evidence type="ECO:0000313" key="3">
    <source>
        <dbReference type="Proteomes" id="UP000283369"/>
    </source>
</evidence>
<dbReference type="EMBL" id="QRYV01000092">
    <property type="protein sequence ID" value="RGV04200.1"/>
    <property type="molecule type" value="Genomic_DNA"/>
</dbReference>
<dbReference type="AlphaFoldDB" id="A0A412VF49"/>
<dbReference type="InterPro" id="IPR046913">
    <property type="entry name" value="ABC-3C_CTD7"/>
</dbReference>
<comment type="caution">
    <text evidence="2">The sequence shown here is derived from an EMBL/GenBank/DDBJ whole genome shotgun (WGS) entry which is preliminary data.</text>
</comment>
<sequence length="398" mass="46706">MLMSNPAYQTDFSAKEPSLGYYYQIRYSLYLLLREKVKDNPSIRLEDLDDIVLNDIDGTNLYQTKLHINSVANLSERSSDFWKTIRVWSEAILNNLVDVDNTIFTLITTAKSTPDSFISKLTINSVQTRIGILESMQNICKEQNNQTNQKGYSAFLNLSYEQQIKLINNIYIIDASLSIEETLKAIKEELKYSAPVGKINSFIEKIEGWWFQQCILLLTRKKDCISSKELQMKISDTRDLFMLDNLPDDFPDPLAIDDSEIVNYEEKIFIKQLKLIAIKSNSLRNAISDFRRAFEQRSKWLRDNLIGIDEYDRFDKQLYDYWNNIFALMKDDCDGLTEQELEKAGKAFYEEYYIKKTPAYKIRNNFQPQYLTRGSCHMLADEKRIGWHPNFQEKLQEQ</sequence>
<name>A0A412VF49_9BACE</name>
<gene>
    <name evidence="2" type="ORF">DWW25_24280</name>
</gene>
<evidence type="ECO:0000259" key="1">
    <source>
        <dbReference type="Pfam" id="PF20283"/>
    </source>
</evidence>
<dbReference type="Pfam" id="PF20283">
    <property type="entry name" value="CTD7"/>
    <property type="match status" value="1"/>
</dbReference>